<evidence type="ECO:0000256" key="1">
    <source>
        <dbReference type="SAM" id="MobiDB-lite"/>
    </source>
</evidence>
<name>A0A0J6F8X6_COCPO</name>
<evidence type="ECO:0000313" key="3">
    <source>
        <dbReference type="Proteomes" id="UP000054567"/>
    </source>
</evidence>
<dbReference type="AlphaFoldDB" id="A0A0J6F8X6"/>
<evidence type="ECO:0000313" key="2">
    <source>
        <dbReference type="EMBL" id="KMM69486.1"/>
    </source>
</evidence>
<reference evidence="3" key="2">
    <citation type="journal article" date="2009" name="Genome Res.">
        <title>Comparative genomic analyses of the human fungal pathogens Coccidioides and their relatives.</title>
        <authorList>
            <person name="Sharpton T.J."/>
            <person name="Stajich J.E."/>
            <person name="Rounsley S.D."/>
            <person name="Gardner M.J."/>
            <person name="Wortman J.R."/>
            <person name="Jordar V.S."/>
            <person name="Maiti R."/>
            <person name="Kodira C.D."/>
            <person name="Neafsey D.E."/>
            <person name="Zeng Q."/>
            <person name="Hung C.-Y."/>
            <person name="McMahan C."/>
            <person name="Muszewska A."/>
            <person name="Grynberg M."/>
            <person name="Mandel M.A."/>
            <person name="Kellner E.M."/>
            <person name="Barker B.M."/>
            <person name="Galgiani J.N."/>
            <person name="Orbach M.J."/>
            <person name="Kirkland T.N."/>
            <person name="Cole G.T."/>
            <person name="Henn M.R."/>
            <person name="Birren B.W."/>
            <person name="Taylor J.W."/>
        </authorList>
    </citation>
    <scope>NUCLEOTIDE SEQUENCE [LARGE SCALE GENOMIC DNA]</scope>
    <source>
        <strain evidence="3">RMSCC 3488</strain>
    </source>
</reference>
<dbReference type="Proteomes" id="UP000054567">
    <property type="component" value="Unassembled WGS sequence"/>
</dbReference>
<dbReference type="EMBL" id="DS268111">
    <property type="protein sequence ID" value="KMM69486.1"/>
    <property type="molecule type" value="Genomic_DNA"/>
</dbReference>
<protein>
    <submittedName>
        <fullName evidence="2">Uncharacterized protein</fullName>
    </submittedName>
</protein>
<gene>
    <name evidence="2" type="ORF">CPAG_05801</name>
</gene>
<feature type="region of interest" description="Disordered" evidence="1">
    <location>
        <begin position="90"/>
        <end position="116"/>
    </location>
</feature>
<accession>A0A0J6F8X6</accession>
<organism evidence="2 3">
    <name type="scientific">Coccidioides posadasii RMSCC 3488</name>
    <dbReference type="NCBI Taxonomy" id="454284"/>
    <lineage>
        <taxon>Eukaryota</taxon>
        <taxon>Fungi</taxon>
        <taxon>Dikarya</taxon>
        <taxon>Ascomycota</taxon>
        <taxon>Pezizomycotina</taxon>
        <taxon>Eurotiomycetes</taxon>
        <taxon>Eurotiomycetidae</taxon>
        <taxon>Onygenales</taxon>
        <taxon>Onygenaceae</taxon>
        <taxon>Coccidioides</taxon>
    </lineage>
</organism>
<reference evidence="2 3" key="1">
    <citation type="submission" date="2007-06" db="EMBL/GenBank/DDBJ databases">
        <title>The Genome Sequence of Coccidioides posadasii RMSCC_3488.</title>
        <authorList>
            <consortium name="Coccidioides Genome Resources Consortium"/>
            <consortium name="The Broad Institute Genome Sequencing Platform"/>
            <person name="Henn M.R."/>
            <person name="Sykes S."/>
            <person name="Young S."/>
            <person name="Jaffe D."/>
            <person name="Berlin A."/>
            <person name="Alvarez P."/>
            <person name="Butler J."/>
            <person name="Gnerre S."/>
            <person name="Grabherr M."/>
            <person name="Mauceli E."/>
            <person name="Brockman W."/>
            <person name="Kodira C."/>
            <person name="Alvarado L."/>
            <person name="Zeng Q."/>
            <person name="Crawford M."/>
            <person name="Antoine C."/>
            <person name="Devon K."/>
            <person name="Galgiani J."/>
            <person name="Orsborn K."/>
            <person name="Lewis M.L."/>
            <person name="Nusbaum C."/>
            <person name="Galagan J."/>
            <person name="Birren B."/>
        </authorList>
    </citation>
    <scope>NUCLEOTIDE SEQUENCE [LARGE SCALE GENOMIC DNA]</scope>
    <source>
        <strain evidence="2 3">RMSCC 3488</strain>
    </source>
</reference>
<proteinExistence type="predicted"/>
<reference evidence="3" key="3">
    <citation type="journal article" date="2010" name="Genome Res.">
        <title>Population genomic sequencing of Coccidioides fungi reveals recent hybridization and transposon control.</title>
        <authorList>
            <person name="Neafsey D.E."/>
            <person name="Barker B.M."/>
            <person name="Sharpton T.J."/>
            <person name="Stajich J.E."/>
            <person name="Park D.J."/>
            <person name="Whiston E."/>
            <person name="Hung C.-Y."/>
            <person name="McMahan C."/>
            <person name="White J."/>
            <person name="Sykes S."/>
            <person name="Heiman D."/>
            <person name="Young S."/>
            <person name="Zeng Q."/>
            <person name="Abouelleil A."/>
            <person name="Aftuck L."/>
            <person name="Bessette D."/>
            <person name="Brown A."/>
            <person name="FitzGerald M."/>
            <person name="Lui A."/>
            <person name="Macdonald J.P."/>
            <person name="Priest M."/>
            <person name="Orbach M.J."/>
            <person name="Galgiani J.N."/>
            <person name="Kirkland T.N."/>
            <person name="Cole G.T."/>
            <person name="Birren B.W."/>
            <person name="Henn M.R."/>
            <person name="Taylor J.W."/>
            <person name="Rounsley S.D."/>
        </authorList>
    </citation>
    <scope>NUCLEOTIDE SEQUENCE [LARGE SCALE GENOMIC DNA]</scope>
    <source>
        <strain evidence="3">RMSCC 3488</strain>
    </source>
</reference>
<sequence length="236" mass="26971">MRITRNSGPVSPFRTIGTIIYDRPCNYVGGAELLQQWFKTVVRIAFRSQDLDASPLTLENTRLRTWPLSKQLAQRPGIHIPAIWLQQPKSPRRPHLNARGPTPSPAEYQRRNQDNGGTMPEDQFLGYFPDFKLRNTINAGIAMGRNAQFLLYSPSPLSMKIPFMFAASINTWNIPSLTSWCIKFMPIKQLYYGSGVNFFAEHLFPLLNGQPVDLQLQAWSTQDKLKPAQNWVPRPM</sequence>
<dbReference type="VEuPathDB" id="FungiDB:CPAG_05801"/>